<keyword evidence="1" id="KW-0472">Membrane</keyword>
<keyword evidence="1" id="KW-1133">Transmembrane helix</keyword>
<evidence type="ECO:0000313" key="3">
    <source>
        <dbReference type="Proteomes" id="UP000298663"/>
    </source>
</evidence>
<proteinExistence type="predicted"/>
<evidence type="ECO:0000313" key="2">
    <source>
        <dbReference type="EMBL" id="TKR83193.1"/>
    </source>
</evidence>
<organism evidence="2 3">
    <name type="scientific">Steinernema carpocapsae</name>
    <name type="common">Entomopathogenic nematode</name>
    <dbReference type="NCBI Taxonomy" id="34508"/>
    <lineage>
        <taxon>Eukaryota</taxon>
        <taxon>Metazoa</taxon>
        <taxon>Ecdysozoa</taxon>
        <taxon>Nematoda</taxon>
        <taxon>Chromadorea</taxon>
        <taxon>Rhabditida</taxon>
        <taxon>Tylenchina</taxon>
        <taxon>Panagrolaimomorpha</taxon>
        <taxon>Strongyloidoidea</taxon>
        <taxon>Steinernematidae</taxon>
        <taxon>Steinernema</taxon>
    </lineage>
</organism>
<comment type="caution">
    <text evidence="2">The sequence shown here is derived from an EMBL/GenBank/DDBJ whole genome shotgun (WGS) entry which is preliminary data.</text>
</comment>
<dbReference type="EMBL" id="AZBU02000004">
    <property type="protein sequence ID" value="TKR83193.1"/>
    <property type="molecule type" value="Genomic_DNA"/>
</dbReference>
<dbReference type="Proteomes" id="UP000298663">
    <property type="component" value="Unassembled WGS sequence"/>
</dbReference>
<name>A0A4U5NKJ9_STECR</name>
<keyword evidence="3" id="KW-1185">Reference proteome</keyword>
<feature type="transmembrane region" description="Helical" evidence="1">
    <location>
        <begin position="52"/>
        <end position="72"/>
    </location>
</feature>
<reference evidence="2 3" key="2">
    <citation type="journal article" date="2019" name="G3 (Bethesda)">
        <title>Hybrid Assembly of the Genome of the Entomopathogenic Nematode Steinernema carpocapsae Identifies the X-Chromosome.</title>
        <authorList>
            <person name="Serra L."/>
            <person name="Macchietto M."/>
            <person name="Macias-Munoz A."/>
            <person name="McGill C.J."/>
            <person name="Rodriguez I.M."/>
            <person name="Rodriguez B."/>
            <person name="Murad R."/>
            <person name="Mortazavi A."/>
        </authorList>
    </citation>
    <scope>NUCLEOTIDE SEQUENCE [LARGE SCALE GENOMIC DNA]</scope>
    <source>
        <strain evidence="2 3">ALL</strain>
    </source>
</reference>
<accession>A0A4U5NKJ9</accession>
<dbReference type="AlphaFoldDB" id="A0A4U5NKJ9"/>
<reference evidence="2 3" key="1">
    <citation type="journal article" date="2015" name="Genome Biol.">
        <title>Comparative genomics of Steinernema reveals deeply conserved gene regulatory networks.</title>
        <authorList>
            <person name="Dillman A.R."/>
            <person name="Macchietto M."/>
            <person name="Porter C.F."/>
            <person name="Rogers A."/>
            <person name="Williams B."/>
            <person name="Antoshechkin I."/>
            <person name="Lee M.M."/>
            <person name="Goodwin Z."/>
            <person name="Lu X."/>
            <person name="Lewis E.E."/>
            <person name="Goodrich-Blair H."/>
            <person name="Stock S.P."/>
            <person name="Adams B.J."/>
            <person name="Sternberg P.W."/>
            <person name="Mortazavi A."/>
        </authorList>
    </citation>
    <scope>NUCLEOTIDE SEQUENCE [LARGE SCALE GENOMIC DNA]</scope>
    <source>
        <strain evidence="2 3">ALL</strain>
    </source>
</reference>
<keyword evidence="1" id="KW-0812">Transmembrane</keyword>
<protein>
    <submittedName>
        <fullName evidence="2">Uncharacterized protein</fullName>
    </submittedName>
</protein>
<sequence>MLSGSSTSTIHARSHSHYSNFAFTVFLFLTYVLFSLQSSFAASFVAFPTSSFIVLGNLTALIFPLCTLLYWYGRVLIAPWMYYRRDGTLRTWLYRLRQNCYNAHIRHRQRPYNSQFTNRSHGTSCSVPLTHQSCYVPLRVLSRSMSLEQFHLHMVRKQKAKRKRSGRLYKSTSLSCI</sequence>
<evidence type="ECO:0000256" key="1">
    <source>
        <dbReference type="SAM" id="Phobius"/>
    </source>
</evidence>
<gene>
    <name evidence="2" type="ORF">L596_016821</name>
</gene>
<feature type="transmembrane region" description="Helical" evidence="1">
    <location>
        <begin position="21"/>
        <end position="46"/>
    </location>
</feature>